<dbReference type="GO" id="GO:0004630">
    <property type="term" value="F:phospholipase D activity"/>
    <property type="evidence" value="ECO:0007669"/>
    <property type="project" value="UniProtKB-EC"/>
</dbReference>
<keyword evidence="6" id="KW-0677">Repeat</keyword>
<accession>A0A4S8PTG2</accession>
<gene>
    <name evidence="11" type="ORF">FAA86_18100</name>
</gene>
<dbReference type="Pfam" id="PF13091">
    <property type="entry name" value="PLDc_2"/>
    <property type="match status" value="1"/>
</dbReference>
<dbReference type="SUPFAM" id="SSF56024">
    <property type="entry name" value="Phospholipase D/nuclease"/>
    <property type="match status" value="2"/>
</dbReference>
<keyword evidence="8" id="KW-0443">Lipid metabolism</keyword>
<dbReference type="AlphaFoldDB" id="A0A4S8PTG2"/>
<keyword evidence="5" id="KW-0964">Secreted</keyword>
<evidence type="ECO:0000259" key="10">
    <source>
        <dbReference type="PROSITE" id="PS50035"/>
    </source>
</evidence>
<evidence type="ECO:0000256" key="2">
    <source>
        <dbReference type="ARBA" id="ARBA00003145"/>
    </source>
</evidence>
<dbReference type="GO" id="GO:0009395">
    <property type="term" value="P:phospholipid catabolic process"/>
    <property type="evidence" value="ECO:0007669"/>
    <property type="project" value="TreeGrafter"/>
</dbReference>
<evidence type="ECO:0000256" key="3">
    <source>
        <dbReference type="ARBA" id="ARBA00004613"/>
    </source>
</evidence>
<evidence type="ECO:0000256" key="6">
    <source>
        <dbReference type="ARBA" id="ARBA00022737"/>
    </source>
</evidence>
<dbReference type="Gene3D" id="3.30.870.10">
    <property type="entry name" value="Endonuclease Chain A"/>
    <property type="match status" value="2"/>
</dbReference>
<sequence length="494" mass="55981">MVPSTIFSPTENCWRIEKADEFSILIDADDYFSSIRASMMAAKRVIFFVGWDFDASITLGNPDVDDGAPRKVGEFFLWLARCNPDLQIKILLWSPAPLASWARPSNLPYLLRWKWNRQISVHLDGKHPLGSSHHQKMLVIDDTVAYCGGIDVTLDRWDTREHLDDNPQRRRPNGKPYGPWHDISSRFTGPAARALGELCRHRWTRAGGHDVAPVEALPPPKEKAENVSFGAVDLAIARTSPAYREEKAVTEIEHLYIDMINAAERVVYAESQYFASRAVAQVIARRLAEPDGPEFVLINPVISDNWLGQVAMDTARARLAESLRRHDEFGRFRIYHPVTAGGQGIYVHAKLMIVDDRYLRIGSSNFNNRSMRFDQECDVALEAGGSDQRAEKIISLRNDLLAEHLGTTPETVEETLRQTGSLIAAIERLRGESEKTGKARLRPYETPDITDLDRWLADHEILDPEGSDAVFEPIEKRGLFRGRLKRPRRRKRAG</sequence>
<dbReference type="SMART" id="SM00155">
    <property type="entry name" value="PLDc"/>
    <property type="match status" value="2"/>
</dbReference>
<dbReference type="PROSITE" id="PS50035">
    <property type="entry name" value="PLD"/>
    <property type="match status" value="2"/>
</dbReference>
<dbReference type="Pfam" id="PF00614">
    <property type="entry name" value="PLDc"/>
    <property type="match status" value="1"/>
</dbReference>
<comment type="caution">
    <text evidence="11">The sequence shown here is derived from an EMBL/GenBank/DDBJ whole genome shotgun (WGS) entry which is preliminary data.</text>
</comment>
<proteinExistence type="predicted"/>
<name>A0A4S8PTG2_9HYPH</name>
<dbReference type="CDD" id="cd09143">
    <property type="entry name" value="PLDc_vPLD1_2_like_bac_2"/>
    <property type="match status" value="1"/>
</dbReference>
<dbReference type="EMBL" id="STGU01000011">
    <property type="protein sequence ID" value="THV33105.1"/>
    <property type="molecule type" value="Genomic_DNA"/>
</dbReference>
<evidence type="ECO:0000256" key="9">
    <source>
        <dbReference type="ARBA" id="ARBA00029594"/>
    </source>
</evidence>
<evidence type="ECO:0000256" key="7">
    <source>
        <dbReference type="ARBA" id="ARBA00022801"/>
    </source>
</evidence>
<dbReference type="GO" id="GO:0005576">
    <property type="term" value="C:extracellular region"/>
    <property type="evidence" value="ECO:0007669"/>
    <property type="project" value="UniProtKB-SubCell"/>
</dbReference>
<dbReference type="CDD" id="cd09140">
    <property type="entry name" value="PLDc_vPLD1_2_like_bac_1"/>
    <property type="match status" value="1"/>
</dbReference>
<comment type="subcellular location">
    <subcellularLocation>
        <location evidence="3">Secreted</location>
    </subcellularLocation>
</comment>
<protein>
    <recommendedName>
        <fullName evidence="4">Phospholipase D</fullName>
    </recommendedName>
    <alternativeName>
        <fullName evidence="9">Choline phosphatase</fullName>
    </alternativeName>
</protein>
<evidence type="ECO:0000256" key="4">
    <source>
        <dbReference type="ARBA" id="ARBA00018392"/>
    </source>
</evidence>
<dbReference type="RefSeq" id="WP_136542535.1">
    <property type="nucleotide sequence ID" value="NZ_STGU01000011.1"/>
</dbReference>
<comment type="function">
    <text evidence="2">Could be a virulence factor.</text>
</comment>
<dbReference type="PANTHER" id="PTHR18896:SF76">
    <property type="entry name" value="PHOSPHOLIPASE"/>
    <property type="match status" value="1"/>
</dbReference>
<dbReference type="Proteomes" id="UP000307378">
    <property type="component" value="Unassembled WGS sequence"/>
</dbReference>
<dbReference type="InterPro" id="IPR001736">
    <property type="entry name" value="PLipase_D/transphosphatidylase"/>
</dbReference>
<organism evidence="11 12">
    <name type="scientific">Rhizobium rosettiformans W3</name>
    <dbReference type="NCBI Taxonomy" id="538378"/>
    <lineage>
        <taxon>Bacteria</taxon>
        <taxon>Pseudomonadati</taxon>
        <taxon>Pseudomonadota</taxon>
        <taxon>Alphaproteobacteria</taxon>
        <taxon>Hyphomicrobiales</taxon>
        <taxon>Rhizobiaceae</taxon>
        <taxon>Rhizobium/Agrobacterium group</taxon>
        <taxon>Rhizobium</taxon>
    </lineage>
</organism>
<evidence type="ECO:0000256" key="8">
    <source>
        <dbReference type="ARBA" id="ARBA00023098"/>
    </source>
</evidence>
<keyword evidence="7" id="KW-0378">Hydrolase</keyword>
<evidence type="ECO:0000256" key="1">
    <source>
        <dbReference type="ARBA" id="ARBA00000798"/>
    </source>
</evidence>
<reference evidence="11 12" key="1">
    <citation type="submission" date="2019-04" db="EMBL/GenBank/DDBJ databases">
        <title>genome sequence of strain W3.</title>
        <authorList>
            <person name="Gao J."/>
            <person name="Sun J."/>
        </authorList>
    </citation>
    <scope>NUCLEOTIDE SEQUENCE [LARGE SCALE GENOMIC DNA]</scope>
    <source>
        <strain evidence="11 12">W3</strain>
    </source>
</reference>
<feature type="domain" description="PLD phosphodiesterase" evidence="10">
    <location>
        <begin position="343"/>
        <end position="370"/>
    </location>
</feature>
<evidence type="ECO:0000256" key="5">
    <source>
        <dbReference type="ARBA" id="ARBA00022525"/>
    </source>
</evidence>
<evidence type="ECO:0000313" key="11">
    <source>
        <dbReference type="EMBL" id="THV33105.1"/>
    </source>
</evidence>
<dbReference type="PANTHER" id="PTHR18896">
    <property type="entry name" value="PHOSPHOLIPASE D"/>
    <property type="match status" value="1"/>
</dbReference>
<feature type="domain" description="PLD phosphodiesterase" evidence="10">
    <location>
        <begin position="129"/>
        <end position="156"/>
    </location>
</feature>
<evidence type="ECO:0000313" key="12">
    <source>
        <dbReference type="Proteomes" id="UP000307378"/>
    </source>
</evidence>
<comment type="catalytic activity">
    <reaction evidence="1">
        <text>a 1,2-diacyl-sn-glycero-3-phosphocholine + H2O = a 1,2-diacyl-sn-glycero-3-phosphate + choline + H(+)</text>
        <dbReference type="Rhea" id="RHEA:14445"/>
        <dbReference type="ChEBI" id="CHEBI:15354"/>
        <dbReference type="ChEBI" id="CHEBI:15377"/>
        <dbReference type="ChEBI" id="CHEBI:15378"/>
        <dbReference type="ChEBI" id="CHEBI:57643"/>
        <dbReference type="ChEBI" id="CHEBI:58608"/>
        <dbReference type="EC" id="3.1.4.4"/>
    </reaction>
</comment>
<dbReference type="InterPro" id="IPR025202">
    <property type="entry name" value="PLD-like_dom"/>
</dbReference>
<dbReference type="InterPro" id="IPR015679">
    <property type="entry name" value="PLipase_D_fam"/>
</dbReference>